<dbReference type="RefSeq" id="WP_012323496.1">
    <property type="nucleotide sequence ID" value="NC_010506.1"/>
</dbReference>
<dbReference type="HOGENOM" id="CLU_078431_1_0_6"/>
<dbReference type="Proteomes" id="UP000002168">
    <property type="component" value="Chromosome"/>
</dbReference>
<dbReference type="AlphaFoldDB" id="B1KEZ8"/>
<evidence type="ECO:0000313" key="2">
    <source>
        <dbReference type="EMBL" id="ACA85149.1"/>
    </source>
</evidence>
<proteinExistence type="predicted"/>
<name>B1KEZ8_SHEWM</name>
<gene>
    <name evidence="2" type="ordered locus">Swoo_0854</name>
</gene>
<dbReference type="EMBL" id="CP000961">
    <property type="protein sequence ID" value="ACA85149.1"/>
    <property type="molecule type" value="Genomic_DNA"/>
</dbReference>
<dbReference type="eggNOG" id="ENOG502Z8GC">
    <property type="taxonomic scope" value="Bacteria"/>
</dbReference>
<reference evidence="2 3" key="1">
    <citation type="submission" date="2008-02" db="EMBL/GenBank/DDBJ databases">
        <title>Complete sequence of Shewanella woodyi ATCC 51908.</title>
        <authorList>
            <consortium name="US DOE Joint Genome Institute"/>
            <person name="Copeland A."/>
            <person name="Lucas S."/>
            <person name="Lapidus A."/>
            <person name="Glavina del Rio T."/>
            <person name="Dalin E."/>
            <person name="Tice H."/>
            <person name="Bruce D."/>
            <person name="Goodwin L."/>
            <person name="Pitluck S."/>
            <person name="Sims D."/>
            <person name="Brettin T."/>
            <person name="Detter J.C."/>
            <person name="Han C."/>
            <person name="Kuske C.R."/>
            <person name="Schmutz J."/>
            <person name="Larimer F."/>
            <person name="Land M."/>
            <person name="Hauser L."/>
            <person name="Kyrpides N."/>
            <person name="Lykidis A."/>
            <person name="Zhao J.-S."/>
            <person name="Richardson P."/>
        </authorList>
    </citation>
    <scope>NUCLEOTIDE SEQUENCE [LARGE SCALE GENOMIC DNA]</scope>
    <source>
        <strain evidence="3">ATCC 51908 / MS32</strain>
    </source>
</reference>
<dbReference type="KEGG" id="swd:Swoo_0854"/>
<evidence type="ECO:0000259" key="1">
    <source>
        <dbReference type="Pfam" id="PF14491"/>
    </source>
</evidence>
<sequence>MTSCLSQSAEEIVTEISMSESKNPWLVVEGDSDGVFFSTKRLHKSPNTIVALGWENVVGVISQVIEESITKAVFGFIDRDYREELGVVVDESYIVTTDFRDLEISLFESSSLHRLIVEYGSKFKLPLDSNEEVDLDEIKVKIYSIASKMGRLRYFSLKEGYNYPIKKLDFSKFIDQKTLELDESKLINQINAKSENKINSDLLNTILSAKLPTTLCDAKNICSGHDVVELLGLALKKVWGTNNSGEVAREKLESSFRIGYSNEEFSQTTMYKKLNALLS</sequence>
<evidence type="ECO:0000313" key="3">
    <source>
        <dbReference type="Proteomes" id="UP000002168"/>
    </source>
</evidence>
<dbReference type="InterPro" id="IPR029492">
    <property type="entry name" value="DUF4435"/>
</dbReference>
<protein>
    <recommendedName>
        <fullName evidence="1">DUF4435 domain-containing protein</fullName>
    </recommendedName>
</protein>
<organism evidence="2 3">
    <name type="scientific">Shewanella woodyi (strain ATCC 51908 / MS32)</name>
    <dbReference type="NCBI Taxonomy" id="392500"/>
    <lineage>
        <taxon>Bacteria</taxon>
        <taxon>Pseudomonadati</taxon>
        <taxon>Pseudomonadota</taxon>
        <taxon>Gammaproteobacteria</taxon>
        <taxon>Alteromonadales</taxon>
        <taxon>Shewanellaceae</taxon>
        <taxon>Shewanella</taxon>
    </lineage>
</organism>
<dbReference type="Pfam" id="PF14491">
    <property type="entry name" value="DUF4435"/>
    <property type="match status" value="1"/>
</dbReference>
<keyword evidence="3" id="KW-1185">Reference proteome</keyword>
<accession>B1KEZ8</accession>
<feature type="domain" description="DUF4435" evidence="1">
    <location>
        <begin position="27"/>
        <end position="238"/>
    </location>
</feature>